<dbReference type="Proteomes" id="UP000218231">
    <property type="component" value="Unassembled WGS sequence"/>
</dbReference>
<evidence type="ECO:0000313" key="2">
    <source>
        <dbReference type="EMBL" id="PAV77318.1"/>
    </source>
</evidence>
<feature type="signal peptide" evidence="1">
    <location>
        <begin position="1"/>
        <end position="16"/>
    </location>
</feature>
<feature type="chain" id="PRO_5012945968" description="CC domain-containing protein" evidence="1">
    <location>
        <begin position="17"/>
        <end position="100"/>
    </location>
</feature>
<organism evidence="2 3">
    <name type="scientific">Diploscapter pachys</name>
    <dbReference type="NCBI Taxonomy" id="2018661"/>
    <lineage>
        <taxon>Eukaryota</taxon>
        <taxon>Metazoa</taxon>
        <taxon>Ecdysozoa</taxon>
        <taxon>Nematoda</taxon>
        <taxon>Chromadorea</taxon>
        <taxon>Rhabditida</taxon>
        <taxon>Rhabditina</taxon>
        <taxon>Rhabditomorpha</taxon>
        <taxon>Rhabditoidea</taxon>
        <taxon>Rhabditidae</taxon>
        <taxon>Diploscapter</taxon>
    </lineage>
</organism>
<reference evidence="2 3" key="1">
    <citation type="journal article" date="2017" name="Curr. Biol.">
        <title>Genome architecture and evolution of a unichromosomal asexual nematode.</title>
        <authorList>
            <person name="Fradin H."/>
            <person name="Zegar C."/>
            <person name="Gutwein M."/>
            <person name="Lucas J."/>
            <person name="Kovtun M."/>
            <person name="Corcoran D."/>
            <person name="Baugh L.R."/>
            <person name="Kiontke K."/>
            <person name="Gunsalus K."/>
            <person name="Fitch D.H."/>
            <person name="Piano F."/>
        </authorList>
    </citation>
    <scope>NUCLEOTIDE SEQUENCE [LARGE SCALE GENOMIC DNA]</scope>
    <source>
        <strain evidence="2">PF1309</strain>
    </source>
</reference>
<protein>
    <recommendedName>
        <fullName evidence="4">CC domain-containing protein</fullName>
    </recommendedName>
</protein>
<accession>A0A2A2KTU4</accession>
<name>A0A2A2KTU4_9BILA</name>
<sequence>MFAFVFLLSTIFSVLAQYGPQPTQGPVNPQLCPQGMTVTSAYGTTCMNGGYYFNGVCCNLPSPQTQQCPAGYSASPSSNGACNSGAFYYQGACCTPIGRK</sequence>
<dbReference type="EMBL" id="LIAE01007728">
    <property type="protein sequence ID" value="PAV77318.1"/>
    <property type="molecule type" value="Genomic_DNA"/>
</dbReference>
<keyword evidence="3" id="KW-1185">Reference proteome</keyword>
<evidence type="ECO:0000256" key="1">
    <source>
        <dbReference type="SAM" id="SignalP"/>
    </source>
</evidence>
<proteinExistence type="predicted"/>
<evidence type="ECO:0000313" key="3">
    <source>
        <dbReference type="Proteomes" id="UP000218231"/>
    </source>
</evidence>
<comment type="caution">
    <text evidence="2">The sequence shown here is derived from an EMBL/GenBank/DDBJ whole genome shotgun (WGS) entry which is preliminary data.</text>
</comment>
<evidence type="ECO:0008006" key="4">
    <source>
        <dbReference type="Google" id="ProtNLM"/>
    </source>
</evidence>
<gene>
    <name evidence="2" type="ORF">WR25_08404</name>
</gene>
<dbReference type="AlphaFoldDB" id="A0A2A2KTU4"/>
<keyword evidence="1" id="KW-0732">Signal</keyword>